<dbReference type="GeneID" id="4619451"/>
<evidence type="ECO:0000256" key="4">
    <source>
        <dbReference type="ARBA" id="ARBA00023136"/>
    </source>
</evidence>
<evidence type="ECO:0000256" key="2">
    <source>
        <dbReference type="ARBA" id="ARBA00022692"/>
    </source>
</evidence>
<dbReference type="GO" id="GO:0003333">
    <property type="term" value="P:amino acid transmembrane transport"/>
    <property type="evidence" value="ECO:0000318"/>
    <property type="project" value="GO_Central"/>
</dbReference>
<accession>Q75CJ2</accession>
<feature type="transmembrane region" description="Helical" evidence="5">
    <location>
        <begin position="210"/>
        <end position="230"/>
    </location>
</feature>
<evidence type="ECO:0000256" key="3">
    <source>
        <dbReference type="ARBA" id="ARBA00022989"/>
    </source>
</evidence>
<feature type="transmembrane region" description="Helical" evidence="5">
    <location>
        <begin position="87"/>
        <end position="109"/>
    </location>
</feature>
<dbReference type="GO" id="GO:0016020">
    <property type="term" value="C:membrane"/>
    <property type="evidence" value="ECO:0007669"/>
    <property type="project" value="UniProtKB-SubCell"/>
</dbReference>
<evidence type="ECO:0000313" key="6">
    <source>
        <dbReference type="EMBL" id="AAS51155.2"/>
    </source>
</evidence>
<dbReference type="eggNOG" id="KOG1287">
    <property type="taxonomic scope" value="Eukaryota"/>
</dbReference>
<feature type="transmembrane region" description="Helical" evidence="5">
    <location>
        <begin position="54"/>
        <end position="75"/>
    </location>
</feature>
<feature type="transmembrane region" description="Helical" evidence="5">
    <location>
        <begin position="458"/>
        <end position="480"/>
    </location>
</feature>
<feature type="transmembrane region" description="Helical" evidence="5">
    <location>
        <begin position="492"/>
        <end position="514"/>
    </location>
</feature>
<keyword evidence="2 5" id="KW-0812">Transmembrane</keyword>
<comment type="subcellular location">
    <subcellularLocation>
        <location evidence="1">Membrane</location>
        <topology evidence="1">Multi-pass membrane protein</topology>
    </subcellularLocation>
</comment>
<dbReference type="InParanoid" id="Q75CJ2"/>
<feature type="transmembrane region" description="Helical" evidence="5">
    <location>
        <begin position="347"/>
        <end position="368"/>
    </location>
</feature>
<reference evidence="6 7" key="1">
    <citation type="journal article" date="2004" name="Science">
        <title>The Ashbya gossypii genome as a tool for mapping the ancient Saccharomyces cerevisiae genome.</title>
        <authorList>
            <person name="Dietrich F.S."/>
            <person name="Voegeli S."/>
            <person name="Brachat S."/>
            <person name="Lerch A."/>
            <person name="Gates K."/>
            <person name="Steiner S."/>
            <person name="Mohr C."/>
            <person name="Pohlmann R."/>
            <person name="Luedi P."/>
            <person name="Choi S."/>
            <person name="Wing R.A."/>
            <person name="Flavier A."/>
            <person name="Gaffney T.D."/>
            <person name="Philippsen P."/>
        </authorList>
    </citation>
    <scope>NUCLEOTIDE SEQUENCE [LARGE SCALE GENOMIC DNA]</scope>
    <source>
        <strain evidence="7">ATCC 10895 / CBS 109.51 / FGSC 9923 / NRRL Y-1056</strain>
    </source>
</reference>
<dbReference type="Gene3D" id="1.20.1740.10">
    <property type="entry name" value="Amino acid/polyamine transporter I"/>
    <property type="match status" value="1"/>
</dbReference>
<proteinExistence type="predicted"/>
<name>Q75CJ2_EREGS</name>
<reference evidence="7" key="2">
    <citation type="journal article" date="2013" name="G3 (Bethesda)">
        <title>Genomes of Ashbya fungi isolated from insects reveal four mating-type loci, numerous translocations, lack of transposons, and distinct gene duplications.</title>
        <authorList>
            <person name="Dietrich F.S."/>
            <person name="Voegeli S."/>
            <person name="Kuo S."/>
            <person name="Philippsen P."/>
        </authorList>
    </citation>
    <scope>GENOME REANNOTATION</scope>
    <source>
        <strain evidence="7">ATCC 10895 / CBS 109.51 / FGSC 9923 / NRRL Y-1056</strain>
    </source>
</reference>
<evidence type="ECO:0000313" key="7">
    <source>
        <dbReference type="Proteomes" id="UP000000591"/>
    </source>
</evidence>
<dbReference type="GO" id="GO:0015191">
    <property type="term" value="F:L-methionine transmembrane transporter activity"/>
    <property type="evidence" value="ECO:0007669"/>
    <property type="project" value="EnsemblFungi"/>
</dbReference>
<feature type="transmembrane region" description="Helical" evidence="5">
    <location>
        <begin position="138"/>
        <end position="160"/>
    </location>
</feature>
<dbReference type="PANTHER" id="PTHR11785">
    <property type="entry name" value="AMINO ACID TRANSPORTER"/>
    <property type="match status" value="1"/>
</dbReference>
<dbReference type="InterPro" id="IPR002293">
    <property type="entry name" value="AA/rel_permease1"/>
</dbReference>
<protein>
    <submittedName>
        <fullName evidence="6">ACL073Wp</fullName>
    </submittedName>
</protein>
<dbReference type="PIRSF" id="PIRSF006060">
    <property type="entry name" value="AA_transporter"/>
    <property type="match status" value="1"/>
</dbReference>
<organism evidence="6 7">
    <name type="scientific">Eremothecium gossypii (strain ATCC 10895 / CBS 109.51 / FGSC 9923 / NRRL Y-1056)</name>
    <name type="common">Yeast</name>
    <name type="synonym">Ashbya gossypii</name>
    <dbReference type="NCBI Taxonomy" id="284811"/>
    <lineage>
        <taxon>Eukaryota</taxon>
        <taxon>Fungi</taxon>
        <taxon>Dikarya</taxon>
        <taxon>Ascomycota</taxon>
        <taxon>Saccharomycotina</taxon>
        <taxon>Saccharomycetes</taxon>
        <taxon>Saccharomycetales</taxon>
        <taxon>Saccharomycetaceae</taxon>
        <taxon>Eremothecium</taxon>
    </lineage>
</organism>
<dbReference type="RefSeq" id="NP_983331.2">
    <property type="nucleotide sequence ID" value="NM_208684.2"/>
</dbReference>
<dbReference type="Proteomes" id="UP000000591">
    <property type="component" value="Chromosome III"/>
</dbReference>
<dbReference type="EMBL" id="AE016816">
    <property type="protein sequence ID" value="AAS51155.2"/>
    <property type="molecule type" value="Genomic_DNA"/>
</dbReference>
<dbReference type="Pfam" id="PF13520">
    <property type="entry name" value="AA_permease_2"/>
    <property type="match status" value="1"/>
</dbReference>
<dbReference type="InterPro" id="IPR050598">
    <property type="entry name" value="AminoAcid_Transporter"/>
</dbReference>
<feature type="transmembrane region" description="Helical" evidence="5">
    <location>
        <begin position="429"/>
        <end position="446"/>
    </location>
</feature>
<evidence type="ECO:0000256" key="5">
    <source>
        <dbReference type="SAM" id="Phobius"/>
    </source>
</evidence>
<dbReference type="FunCoup" id="Q75CJ2">
    <property type="interactions" value="314"/>
</dbReference>
<dbReference type="AlphaFoldDB" id="Q75CJ2"/>
<feature type="transmembrane region" description="Helical" evidence="5">
    <location>
        <begin position="296"/>
        <end position="317"/>
    </location>
</feature>
<feature type="transmembrane region" description="Helical" evidence="5">
    <location>
        <begin position="389"/>
        <end position="409"/>
    </location>
</feature>
<dbReference type="OMA" id="AIVFGKY"/>
<keyword evidence="3 5" id="KW-1133">Transmembrane helix</keyword>
<dbReference type="STRING" id="284811.Q75CJ2"/>
<dbReference type="GO" id="GO:0015179">
    <property type="term" value="F:L-amino acid transmembrane transporter activity"/>
    <property type="evidence" value="ECO:0000318"/>
    <property type="project" value="GO_Central"/>
</dbReference>
<gene>
    <name evidence="6" type="ORF">AGOS_ACL073W</name>
</gene>
<sequence length="549" mass="60614">MATDIKAPLLVHTEDLEGSGTSSDSARSYYGGVKIAEDVISPVLANEVPQGRHLGLFSTVVMFVSRIVGSGIFATPSTMFVNCGGNALLFVTVWIVAMLAAFSGLYLYLEFGCLLPRSGGPKNFLEAVYDRPRMMMSVAFASFSVLTGFTVSGAIVFGKYTLYALGFDRKYVNEDSAMCNYIGAAAVMLIVVIHGSSVKHGIIVQNILGGMKFLLIAVMSVTGIYAVFFFDTRADDQNPAYYVKSHFWESRDSSLITASSLTASFMQAFFCFSGWDGVHSVVSEVKDPVRTMRIAGPFSLLIAFGCYMLLNFAYLFVLSWEEIQGAGPLIGSILFSKLYGPTLGGKFVTLCVAVSTASNLFVVIYGTSRMNQEFFREGYLPFSKQMASNWPWGSPLPSLLCCGLITVAWLCFLPPSGAAYDYLVNFEGYSKQFFLMLIAIGLFIYRHRHPDIVAEIRASMIGVAFLAVISVYLMVGPFFGDQSGNVVGWLPPYQITTLLMFLVCFLYWLLKFVLLPRLLGYRLQALIVTLSDGLEIKRWRRRYSKQASI</sequence>
<dbReference type="KEGG" id="ago:AGOS_ACL073W"/>
<dbReference type="PANTHER" id="PTHR11785:SF382">
    <property type="entry name" value="LOW-AFFINITY METHIONINE PERMEASE"/>
    <property type="match status" value="1"/>
</dbReference>
<feature type="transmembrane region" description="Helical" evidence="5">
    <location>
        <begin position="180"/>
        <end position="198"/>
    </location>
</feature>
<keyword evidence="7" id="KW-1185">Reference proteome</keyword>
<keyword evidence="4 5" id="KW-0472">Membrane</keyword>
<dbReference type="GO" id="GO:1903692">
    <property type="term" value="P:methionine import across plasma membrane"/>
    <property type="evidence" value="ECO:0007669"/>
    <property type="project" value="EnsemblFungi"/>
</dbReference>
<dbReference type="HOGENOM" id="CLU_013661_4_0_1"/>
<evidence type="ECO:0000256" key="1">
    <source>
        <dbReference type="ARBA" id="ARBA00004141"/>
    </source>
</evidence>
<dbReference type="OrthoDB" id="5982228at2759"/>